<dbReference type="EMBL" id="BLVO01000013">
    <property type="protein sequence ID" value="GFM34512.1"/>
    <property type="molecule type" value="Genomic_DNA"/>
</dbReference>
<proteinExistence type="predicted"/>
<protein>
    <recommendedName>
        <fullName evidence="3">Response regulatory domain-containing protein</fullName>
    </recommendedName>
</protein>
<sequence length="128" mass="13787">MPVALVVDDDMLNRITVNHMLSKAGYSVHLAAEGLEALALLNDGLELDVVLTDIEMPVMNGRLLLSALRQRDSQKHLPVIALTAHSPSMESATPLAEGFDALVEKPIEKAELLETLSRVLSKKGCTCG</sequence>
<evidence type="ECO:0000313" key="4">
    <source>
        <dbReference type="EMBL" id="GFM34512.1"/>
    </source>
</evidence>
<keyword evidence="5" id="KW-1185">Reference proteome</keyword>
<dbReference type="PANTHER" id="PTHR45339">
    <property type="entry name" value="HYBRID SIGNAL TRANSDUCTION HISTIDINE KINASE J"/>
    <property type="match status" value="1"/>
</dbReference>
<dbReference type="PANTHER" id="PTHR45339:SF3">
    <property type="entry name" value="HISTIDINE KINASE"/>
    <property type="match status" value="1"/>
</dbReference>
<dbReference type="Gene3D" id="3.40.50.2300">
    <property type="match status" value="1"/>
</dbReference>
<dbReference type="AlphaFoldDB" id="A0A7J0BMU3"/>
<reference evidence="4 5" key="1">
    <citation type="submission" date="2020-05" db="EMBL/GenBank/DDBJ databases">
        <title>Draft genome sequence of Desulfovibrio sp. strain HN2T.</title>
        <authorList>
            <person name="Ueno A."/>
            <person name="Tamazawa S."/>
            <person name="Tamamura S."/>
            <person name="Murakami T."/>
            <person name="Kiyama T."/>
            <person name="Inomata H."/>
            <person name="Amano Y."/>
            <person name="Miyakawa K."/>
            <person name="Tamaki H."/>
            <person name="Naganuma T."/>
            <person name="Kaneko K."/>
        </authorList>
    </citation>
    <scope>NUCLEOTIDE SEQUENCE [LARGE SCALE GENOMIC DNA]</scope>
    <source>
        <strain evidence="4 5">HN2</strain>
    </source>
</reference>
<comment type="caution">
    <text evidence="4">The sequence shown here is derived from an EMBL/GenBank/DDBJ whole genome shotgun (WGS) entry which is preliminary data.</text>
</comment>
<accession>A0A7J0BMU3</accession>
<evidence type="ECO:0000259" key="3">
    <source>
        <dbReference type="PROSITE" id="PS50110"/>
    </source>
</evidence>
<dbReference type="SMART" id="SM00448">
    <property type="entry name" value="REC"/>
    <property type="match status" value="1"/>
</dbReference>
<name>A0A7J0BMU3_9BACT</name>
<feature type="modified residue" description="4-aspartylphosphate" evidence="2">
    <location>
        <position position="53"/>
    </location>
</feature>
<evidence type="ECO:0000256" key="1">
    <source>
        <dbReference type="ARBA" id="ARBA00022553"/>
    </source>
</evidence>
<organism evidence="4 5">
    <name type="scientific">Desulfovibrio subterraneus</name>
    <dbReference type="NCBI Taxonomy" id="2718620"/>
    <lineage>
        <taxon>Bacteria</taxon>
        <taxon>Pseudomonadati</taxon>
        <taxon>Thermodesulfobacteriota</taxon>
        <taxon>Desulfovibrionia</taxon>
        <taxon>Desulfovibrionales</taxon>
        <taxon>Desulfovibrionaceae</taxon>
        <taxon>Desulfovibrio</taxon>
    </lineage>
</organism>
<dbReference type="PROSITE" id="PS50110">
    <property type="entry name" value="RESPONSE_REGULATORY"/>
    <property type="match status" value="1"/>
</dbReference>
<dbReference type="Pfam" id="PF00072">
    <property type="entry name" value="Response_reg"/>
    <property type="match status" value="1"/>
</dbReference>
<dbReference type="Proteomes" id="UP000503840">
    <property type="component" value="Unassembled WGS sequence"/>
</dbReference>
<evidence type="ECO:0000256" key="2">
    <source>
        <dbReference type="PROSITE-ProRule" id="PRU00169"/>
    </source>
</evidence>
<keyword evidence="1 2" id="KW-0597">Phosphoprotein</keyword>
<evidence type="ECO:0000313" key="5">
    <source>
        <dbReference type="Proteomes" id="UP000503840"/>
    </source>
</evidence>
<dbReference type="GO" id="GO:0000160">
    <property type="term" value="P:phosphorelay signal transduction system"/>
    <property type="evidence" value="ECO:0007669"/>
    <property type="project" value="InterPro"/>
</dbReference>
<dbReference type="InterPro" id="IPR011006">
    <property type="entry name" value="CheY-like_superfamily"/>
</dbReference>
<dbReference type="SUPFAM" id="SSF52172">
    <property type="entry name" value="CheY-like"/>
    <property type="match status" value="1"/>
</dbReference>
<dbReference type="RefSeq" id="WP_174406100.1">
    <property type="nucleotide sequence ID" value="NZ_BLVO01000013.1"/>
</dbReference>
<dbReference type="CDD" id="cd17546">
    <property type="entry name" value="REC_hyHK_CKI1_RcsC-like"/>
    <property type="match status" value="1"/>
</dbReference>
<gene>
    <name evidence="4" type="ORF">DSM101010T_28770</name>
</gene>
<dbReference type="InterPro" id="IPR001789">
    <property type="entry name" value="Sig_transdc_resp-reg_receiver"/>
</dbReference>
<feature type="domain" description="Response regulatory" evidence="3">
    <location>
        <begin position="3"/>
        <end position="120"/>
    </location>
</feature>